<evidence type="ECO:0000313" key="3">
    <source>
        <dbReference type="EMBL" id="HGE98938.1"/>
    </source>
</evidence>
<organism evidence="3">
    <name type="scientific">candidate division WOR-3 bacterium</name>
    <dbReference type="NCBI Taxonomy" id="2052148"/>
    <lineage>
        <taxon>Bacteria</taxon>
        <taxon>Bacteria division WOR-3</taxon>
    </lineage>
</organism>
<gene>
    <name evidence="3" type="ORF">ENX07_02545</name>
</gene>
<keyword evidence="1" id="KW-0472">Membrane</keyword>
<feature type="transmembrane region" description="Helical" evidence="1">
    <location>
        <begin position="6"/>
        <end position="24"/>
    </location>
</feature>
<dbReference type="AlphaFoldDB" id="A0A7C3Z2M1"/>
<dbReference type="Pfam" id="PF13399">
    <property type="entry name" value="LytR_C"/>
    <property type="match status" value="1"/>
</dbReference>
<name>A0A7C3Z2M1_UNCW3</name>
<protein>
    <submittedName>
        <fullName evidence="3">LytR family transcriptional regulator</fullName>
    </submittedName>
</protein>
<evidence type="ECO:0000259" key="2">
    <source>
        <dbReference type="Pfam" id="PF13399"/>
    </source>
</evidence>
<evidence type="ECO:0000256" key="1">
    <source>
        <dbReference type="SAM" id="Phobius"/>
    </source>
</evidence>
<comment type="caution">
    <text evidence="3">The sequence shown here is derived from an EMBL/GenBank/DDBJ whole genome shotgun (WGS) entry which is preliminary data.</text>
</comment>
<feature type="domain" description="LytR/CpsA/Psr regulator C-terminal" evidence="2">
    <location>
        <begin position="38"/>
        <end position="139"/>
    </location>
</feature>
<dbReference type="InterPro" id="IPR027381">
    <property type="entry name" value="LytR/CpsA/Psr_C"/>
</dbReference>
<proteinExistence type="predicted"/>
<dbReference type="EMBL" id="DTMQ01000016">
    <property type="protein sequence ID" value="HGE98938.1"/>
    <property type="molecule type" value="Genomic_DNA"/>
</dbReference>
<accession>A0A7C3Z2M1</accession>
<keyword evidence="1" id="KW-1133">Transmembrane helix</keyword>
<sequence length="154" mass="17505">MKRFLLIGLILLISILLILGRFLLPKKKGEKVVKSFSEIKVEIINCSGVYEIGKEVMEDLRRRGFNVYDVLFDPDTLAKTVVVERSDEQMTNALILAKSIAKRKKVGILPREEVLFPELRKEIDNNLLIDVSLILGKDFPTFFPNIPSGQEMGD</sequence>
<reference evidence="3" key="1">
    <citation type="journal article" date="2020" name="mSystems">
        <title>Genome- and Community-Level Interaction Insights into Carbon Utilization and Element Cycling Functions of Hydrothermarchaeota in Hydrothermal Sediment.</title>
        <authorList>
            <person name="Zhou Z."/>
            <person name="Liu Y."/>
            <person name="Xu W."/>
            <person name="Pan J."/>
            <person name="Luo Z.H."/>
            <person name="Li M."/>
        </authorList>
    </citation>
    <scope>NUCLEOTIDE SEQUENCE [LARGE SCALE GENOMIC DNA]</scope>
    <source>
        <strain evidence="3">SpSt-906</strain>
    </source>
</reference>
<keyword evidence="1" id="KW-0812">Transmembrane</keyword>